<dbReference type="RefSeq" id="XP_013403328.1">
    <property type="nucleotide sequence ID" value="XM_013547874.1"/>
</dbReference>
<keyword evidence="2" id="KW-0833">Ubl conjugation pathway</keyword>
<name>A0A1S3IZ87_LINAN</name>
<evidence type="ECO:0000313" key="6">
    <source>
        <dbReference type="RefSeq" id="XP_013403326.1"/>
    </source>
</evidence>
<dbReference type="RefSeq" id="XP_013403326.1">
    <property type="nucleotide sequence ID" value="XM_013547872.1"/>
</dbReference>
<feature type="compositionally biased region" description="Basic and acidic residues" evidence="3">
    <location>
        <begin position="552"/>
        <end position="568"/>
    </location>
</feature>
<dbReference type="GO" id="GO:0016807">
    <property type="term" value="F:cysteine-type carboxypeptidase activity"/>
    <property type="evidence" value="ECO:0007669"/>
    <property type="project" value="TreeGrafter"/>
</dbReference>
<evidence type="ECO:0000256" key="3">
    <source>
        <dbReference type="SAM" id="MobiDB-lite"/>
    </source>
</evidence>
<dbReference type="GO" id="GO:0071108">
    <property type="term" value="P:protein K48-linked deubiquitination"/>
    <property type="evidence" value="ECO:0007669"/>
    <property type="project" value="TreeGrafter"/>
</dbReference>
<gene>
    <name evidence="6 7 8" type="primary">LOC106168711</name>
</gene>
<keyword evidence="2" id="KW-0645">Protease</keyword>
<dbReference type="GO" id="GO:0140934">
    <property type="term" value="F:histone deubiquitinase activity"/>
    <property type="evidence" value="ECO:0007669"/>
    <property type="project" value="UniProtKB-UniRule"/>
</dbReference>
<feature type="region of interest" description="Disordered" evidence="3">
    <location>
        <begin position="100"/>
        <end position="126"/>
    </location>
</feature>
<feature type="compositionally biased region" description="Low complexity" evidence="3">
    <location>
        <begin position="569"/>
        <end position="582"/>
    </location>
</feature>
<evidence type="ECO:0000313" key="5">
    <source>
        <dbReference type="Proteomes" id="UP000085678"/>
    </source>
</evidence>
<dbReference type="STRING" id="7574.A0A1S3IZ87"/>
<feature type="region of interest" description="Disordered" evidence="3">
    <location>
        <begin position="1"/>
        <end position="86"/>
    </location>
</feature>
<accession>A0A1S3IZ87</accession>
<dbReference type="RefSeq" id="XP_013403327.1">
    <property type="nucleotide sequence ID" value="XM_013547873.2"/>
</dbReference>
<dbReference type="GO" id="GO:0071944">
    <property type="term" value="C:cell periphery"/>
    <property type="evidence" value="ECO:0007669"/>
    <property type="project" value="TreeGrafter"/>
</dbReference>
<dbReference type="InterPro" id="IPR033979">
    <property type="entry name" value="MINDY_domain"/>
</dbReference>
<keyword evidence="2" id="KW-0788">Thiol protease</keyword>
<dbReference type="GO" id="GO:0006508">
    <property type="term" value="P:proteolysis"/>
    <property type="evidence" value="ECO:0007669"/>
    <property type="project" value="UniProtKB-KW"/>
</dbReference>
<dbReference type="KEGG" id="lak:106168711"/>
<dbReference type="Proteomes" id="UP000085678">
    <property type="component" value="Unplaced"/>
</dbReference>
<keyword evidence="2 6" id="KW-0378">Hydrolase</keyword>
<dbReference type="GO" id="GO:0036435">
    <property type="term" value="F:K48-linked polyubiquitin modification-dependent protein binding"/>
    <property type="evidence" value="ECO:0007669"/>
    <property type="project" value="UniProtKB-UniRule"/>
</dbReference>
<dbReference type="GeneID" id="106168711"/>
<protein>
    <recommendedName>
        <fullName evidence="2">Ubiquitin carboxyl-terminal hydrolase</fullName>
        <ecNumber evidence="2">3.4.19.12</ecNumber>
    </recommendedName>
</protein>
<dbReference type="GO" id="GO:0004843">
    <property type="term" value="F:cysteine-type deubiquitinase activity"/>
    <property type="evidence" value="ECO:0007669"/>
    <property type="project" value="UniProtKB-UniRule"/>
</dbReference>
<evidence type="ECO:0000259" key="4">
    <source>
        <dbReference type="Pfam" id="PF04424"/>
    </source>
</evidence>
<feature type="region of interest" description="Disordered" evidence="3">
    <location>
        <begin position="550"/>
        <end position="605"/>
    </location>
</feature>
<evidence type="ECO:0000313" key="7">
    <source>
        <dbReference type="RefSeq" id="XP_013403327.1"/>
    </source>
</evidence>
<evidence type="ECO:0000313" key="8">
    <source>
        <dbReference type="RefSeq" id="XP_013403328.1"/>
    </source>
</evidence>
<evidence type="ECO:0000256" key="2">
    <source>
        <dbReference type="RuleBase" id="RU367139"/>
    </source>
</evidence>
<comment type="catalytic activity">
    <reaction evidence="2">
        <text>Thiol-dependent hydrolysis of ester, thioester, amide, peptide and isopeptide bonds formed by the C-terminal Gly of ubiquitin (a 76-residue protein attached to proteins as an intracellular targeting signal).</text>
        <dbReference type="EC" id="3.4.19.12"/>
    </reaction>
</comment>
<proteinExistence type="inferred from homology"/>
<comment type="function">
    <text evidence="2">Hydrolase that can specifically remove 'Lys-48'-linked conjugated ubiquitin from proteins. Has exodeubiquitinase activity and has a preference for long polyubiquitin chains. May play a regulatory role at the level of protein turnover.</text>
</comment>
<keyword evidence="5" id="KW-1185">Reference proteome</keyword>
<dbReference type="AlphaFoldDB" id="A0A1S3IZ87"/>
<feature type="compositionally biased region" description="Polar residues" evidence="3">
    <location>
        <begin position="12"/>
        <end position="21"/>
    </location>
</feature>
<comment type="similarity">
    <text evidence="1 2">Belongs to the MINDY deubiquitinase family. FAM63 subfamily.</text>
</comment>
<feature type="compositionally biased region" description="Basic and acidic residues" evidence="3">
    <location>
        <begin position="1"/>
        <end position="11"/>
    </location>
</feature>
<evidence type="ECO:0000256" key="1">
    <source>
        <dbReference type="ARBA" id="ARBA00006616"/>
    </source>
</evidence>
<sequence length="605" mass="66948">MSSEKEKHTAHSGEQSSNSVMEENLAPAQPHETSGEQNGVQQNTCAVSEIEALKSSVSDTVDIATEPSEQTLPPPPPSTNDDSGSVPVKQIEECEGFGSVVTQEDESKEPSGDGAAVSSASTADHTGHIDQQEILEMFDTLSTSKDTVQLDAAVTGVQENTNASFSENGNTKDVTLSANEKLVVNIPCNEQSQLTKSENVAMATVDKESQEGATAAEANGDQKTPLQSIYHLKWIQFKGKKIGIVTQNDNGPCPLISIINVLSLRNKLKFPAMMEIVTSGQLMEYLGDCVFEQAPKNISESAQLNYEQNMHDAMSVFHKLQTGLDVNVKFTGVRDFEYTPECIVFDLLNILLYHGWLPDPESPEILSAVGNLSYNQLVEKIITQKASDKEELVTEALIAENFLTTTASQLTYHGLCELLSTLKDDELAVMFRNNHFGTIYKKQNELFVLVTDQGFLTESNVVWETLSNVEGDCHFVNCNFVTYRKAEMTQGAGQGPAKASPENPESQVDHDYLVALSLQQDQADQLPASTWSPGQESTEQTDLQLAMQLQEEENRRADSSQQRRDARRQQQMQQNQLHLQRQFEAANRERHDTEHKKKDDKCILL</sequence>
<dbReference type="GO" id="GO:0005829">
    <property type="term" value="C:cytosol"/>
    <property type="evidence" value="ECO:0007669"/>
    <property type="project" value="TreeGrafter"/>
</dbReference>
<dbReference type="PANTHER" id="PTHR18063:SF6">
    <property type="entry name" value="UBIQUITIN CARBOXYL-TERMINAL HYDROLASE"/>
    <property type="match status" value="1"/>
</dbReference>
<organism evidence="5 8">
    <name type="scientific">Lingula anatina</name>
    <name type="common">Brachiopod</name>
    <name type="synonym">Lingula unguis</name>
    <dbReference type="NCBI Taxonomy" id="7574"/>
    <lineage>
        <taxon>Eukaryota</taxon>
        <taxon>Metazoa</taxon>
        <taxon>Spiralia</taxon>
        <taxon>Lophotrochozoa</taxon>
        <taxon>Brachiopoda</taxon>
        <taxon>Linguliformea</taxon>
        <taxon>Lingulata</taxon>
        <taxon>Lingulida</taxon>
        <taxon>Linguloidea</taxon>
        <taxon>Lingulidae</taxon>
        <taxon>Lingula</taxon>
    </lineage>
</organism>
<dbReference type="GO" id="GO:1990380">
    <property type="term" value="F:K48-linked deubiquitinase activity"/>
    <property type="evidence" value="ECO:0007669"/>
    <property type="project" value="UniProtKB-UniRule"/>
</dbReference>
<dbReference type="Pfam" id="PF04424">
    <property type="entry name" value="MINDY_DUB"/>
    <property type="match status" value="1"/>
</dbReference>
<feature type="domain" description="MINDY deubiquitinase" evidence="4">
    <location>
        <begin position="229"/>
        <end position="480"/>
    </location>
</feature>
<dbReference type="OrthoDB" id="10261212at2759"/>
<dbReference type="PANTHER" id="PTHR18063">
    <property type="entry name" value="NF-E2 INDUCIBLE PROTEIN"/>
    <property type="match status" value="1"/>
</dbReference>
<dbReference type="EC" id="3.4.19.12" evidence="2"/>
<feature type="compositionally biased region" description="Basic and acidic residues" evidence="3">
    <location>
        <begin position="586"/>
        <end position="605"/>
    </location>
</feature>
<feature type="compositionally biased region" description="Polar residues" evidence="3">
    <location>
        <begin position="31"/>
        <end position="46"/>
    </location>
</feature>
<reference evidence="6 7" key="1">
    <citation type="submission" date="2025-04" db="UniProtKB">
        <authorList>
            <consortium name="RefSeq"/>
        </authorList>
    </citation>
    <scope>IDENTIFICATION</scope>
    <source>
        <tissue evidence="6 7">Gonads</tissue>
    </source>
</reference>
<dbReference type="InterPro" id="IPR007518">
    <property type="entry name" value="MINDY"/>
</dbReference>